<protein>
    <submittedName>
        <fullName evidence="2">Uncharacterized protein</fullName>
    </submittedName>
</protein>
<organism evidence="2 5">
    <name type="scientific">Mycobacterium tuberculosis</name>
    <dbReference type="NCBI Taxonomy" id="1773"/>
    <lineage>
        <taxon>Bacteria</taxon>
        <taxon>Bacillati</taxon>
        <taxon>Actinomycetota</taxon>
        <taxon>Actinomycetes</taxon>
        <taxon>Mycobacteriales</taxon>
        <taxon>Mycobacteriaceae</taxon>
        <taxon>Mycobacterium</taxon>
        <taxon>Mycobacterium tuberculosis complex</taxon>
    </lineage>
</organism>
<evidence type="ECO:0000313" key="3">
    <source>
        <dbReference type="EMBL" id="COW81147.1"/>
    </source>
</evidence>
<name>A0A654TX40_MYCTX</name>
<dbReference type="Proteomes" id="UP000046680">
    <property type="component" value="Unassembled WGS sequence"/>
</dbReference>
<gene>
    <name evidence="2" type="ORF">ERS007657_00586</name>
    <name evidence="3" type="ORF">ERS007739_00122</name>
</gene>
<accession>A0A654TX40</accession>
<sequence>MLGIVPHALRLGVGLDQCDLLRRATGKPQILDGFFVDRENRCGGTEFGTHVAQGGAVGQRHLGHALAVELDEFADDAVLAQHLGDGQHHVGGGDSRLDLAGQPETHDPRDQHRYRLTQHRGLRLDAADTPPEHTQAVDHGGV</sequence>
<dbReference type="AntiFam" id="ANF00098">
    <property type="entry name" value="Shadow ORF (opposite leuC)"/>
</dbReference>
<evidence type="ECO:0000313" key="2">
    <source>
        <dbReference type="EMBL" id="CFR67956.1"/>
    </source>
</evidence>
<dbReference type="Proteomes" id="UP000039021">
    <property type="component" value="Unassembled WGS sequence"/>
</dbReference>
<reference evidence="3" key="2">
    <citation type="submission" date="2015-03" db="EMBL/GenBank/DDBJ databases">
        <authorList>
            <consortium name="Pathogen Informatics"/>
            <person name="Murphy D."/>
        </authorList>
    </citation>
    <scope>NUCLEOTIDE SEQUENCE</scope>
    <source>
        <strain evidence="3">N09902308</strain>
    </source>
</reference>
<reference evidence="4 5" key="1">
    <citation type="submission" date="2015-03" db="EMBL/GenBank/DDBJ databases">
        <authorList>
            <consortium name="Pathogen Informatics"/>
        </authorList>
    </citation>
    <scope>NUCLEOTIDE SEQUENCE [LARGE SCALE GENOMIC DNA]</scope>
    <source>
        <strain evidence="2 5">C09601061</strain>
        <strain evidence="4">N09902308</strain>
    </source>
</reference>
<evidence type="ECO:0000313" key="5">
    <source>
        <dbReference type="Proteomes" id="UP000046680"/>
    </source>
</evidence>
<evidence type="ECO:0000313" key="4">
    <source>
        <dbReference type="Proteomes" id="UP000039021"/>
    </source>
</evidence>
<feature type="region of interest" description="Disordered" evidence="1">
    <location>
        <begin position="84"/>
        <end position="142"/>
    </location>
</feature>
<dbReference type="EMBL" id="CSBK01000027">
    <property type="protein sequence ID" value="COW81147.1"/>
    <property type="molecule type" value="Genomic_DNA"/>
</dbReference>
<evidence type="ECO:0000256" key="1">
    <source>
        <dbReference type="SAM" id="MobiDB-lite"/>
    </source>
</evidence>
<proteinExistence type="predicted"/>
<feature type="compositionally biased region" description="Basic and acidic residues" evidence="1">
    <location>
        <begin position="104"/>
        <end position="113"/>
    </location>
</feature>
<dbReference type="AlphaFoldDB" id="A0A654TX40"/>
<dbReference type="EMBL" id="CGCX01000132">
    <property type="protein sequence ID" value="CFR67956.1"/>
    <property type="molecule type" value="Genomic_DNA"/>
</dbReference>